<gene>
    <name evidence="1" type="ordered locus">SELR_pSRC400750</name>
</gene>
<dbReference type="AlphaFoldDB" id="I0GVD9"/>
<keyword evidence="1" id="KW-0614">Plasmid</keyword>
<dbReference type="KEGG" id="sri:SELR_pSRC400750"/>
<organism evidence="1 2">
    <name type="scientific">Selenomonas ruminantium subsp. lactilytica (strain NBRC 103574 / TAM6421)</name>
    <dbReference type="NCBI Taxonomy" id="927704"/>
    <lineage>
        <taxon>Bacteria</taxon>
        <taxon>Bacillati</taxon>
        <taxon>Bacillota</taxon>
        <taxon>Negativicutes</taxon>
        <taxon>Selenomonadales</taxon>
        <taxon>Selenomonadaceae</taxon>
        <taxon>Selenomonas</taxon>
    </lineage>
</organism>
<geneLocation type="plasmid" evidence="1 2">
    <name>pSRC4</name>
</geneLocation>
<dbReference type="Proteomes" id="UP000007887">
    <property type="component" value="Plasmid pSRC4"/>
</dbReference>
<reference evidence="1 2" key="1">
    <citation type="submission" date="2011-10" db="EMBL/GenBank/DDBJ databases">
        <title>Whole genome sequence of Selenomonas ruminantium subsp. lactilytica TAM6421.</title>
        <authorList>
            <person name="Oguchi A."/>
            <person name="Ankai A."/>
            <person name="Kaneko J."/>
            <person name="Yamada-Narita S."/>
            <person name="Fukui S."/>
            <person name="Takahashi M."/>
            <person name="Onodera T."/>
            <person name="Kojima S."/>
            <person name="Fushimi T."/>
            <person name="Abe N."/>
            <person name="Kamio Y."/>
            <person name="Yamazaki S."/>
            <person name="Fujita N."/>
        </authorList>
    </citation>
    <scope>NUCLEOTIDE SEQUENCE [LARGE SCALE GENOMIC DNA]</scope>
    <source>
        <strain evidence="2">NBRC 103574 / TAM6421</strain>
        <plasmid evidence="1 2">pSRC4</plasmid>
    </source>
</reference>
<dbReference type="HOGENOM" id="CLU_2636038_0_0_9"/>
<dbReference type="RefSeq" id="WP_014426026.1">
    <property type="nucleotide sequence ID" value="NC_017069.1"/>
</dbReference>
<proteinExistence type="predicted"/>
<evidence type="ECO:0000313" key="2">
    <source>
        <dbReference type="Proteomes" id="UP000007887"/>
    </source>
</evidence>
<name>I0GVD9_SELRL</name>
<protein>
    <submittedName>
        <fullName evidence="1">Uncharacterized protein</fullName>
    </submittedName>
</protein>
<sequence>MNKITDFYGTGLNSEHISFANRFHIRGVHKEGMTVRQLIHELQLQNMDSKVIWYDKDGCTHKVIDVVQDGKRVVAIF</sequence>
<evidence type="ECO:0000313" key="1">
    <source>
        <dbReference type="EMBL" id="BAL84726.1"/>
    </source>
</evidence>
<accession>I0GVD9</accession>
<dbReference type="EMBL" id="AP012294">
    <property type="protein sequence ID" value="BAL84726.1"/>
    <property type="molecule type" value="Genomic_DNA"/>
</dbReference>
<dbReference type="PATRIC" id="fig|927704.6.peg.3490"/>